<reference evidence="1 2" key="1">
    <citation type="submission" date="2019-03" db="EMBL/GenBank/DDBJ databases">
        <title>Reclassification of Micrococcus aloeverae and Micrococcus yunnanensis as later heterotypic synonyms of Micrococcus luteus.</title>
        <authorList>
            <person name="Huang C.-H."/>
        </authorList>
    </citation>
    <scope>NUCLEOTIDE SEQUENCE [LARGE SCALE GENOMIC DNA]</scope>
    <source>
        <strain evidence="1 2">BCRC 12151</strain>
    </source>
</reference>
<dbReference type="InterPro" id="IPR043504">
    <property type="entry name" value="Peptidase_S1_PA_chymotrypsin"/>
</dbReference>
<dbReference type="Gene3D" id="2.40.10.10">
    <property type="entry name" value="Trypsin-like serine proteases"/>
    <property type="match status" value="2"/>
</dbReference>
<proteinExistence type="predicted"/>
<organism evidence="1 2">
    <name type="scientific">Micrococcus lylae</name>
    <dbReference type="NCBI Taxonomy" id="1273"/>
    <lineage>
        <taxon>Bacteria</taxon>
        <taxon>Bacillati</taxon>
        <taxon>Actinomycetota</taxon>
        <taxon>Actinomycetes</taxon>
        <taxon>Micrococcales</taxon>
        <taxon>Micrococcaceae</taxon>
        <taxon>Micrococcus</taxon>
    </lineage>
</organism>
<sequence length="248" mass="26830">MADIRRNPSRWAGFASRRVGRLVSTTPDGITVGTATLLSTEGTFGIISTAAHCLTTGEHDHVDSRVLLGRRHGIPTRRPSGRHLEVLRAFVPTAWRERASVEHDLAFAVVRLPREFDAEVLGPEVRPDFSKDIDEGPVAVVGFESRVFPRRAVIRNIASVDRPFADATAYRARCGISSGGSGGPWLVRRGGSIHQFSVTSFGSRRDRRVLFGPTWDAEAAELHAAASQAAAQATHLADRGPPDLPLGS</sequence>
<evidence type="ECO:0000313" key="1">
    <source>
        <dbReference type="EMBL" id="TFI00012.1"/>
    </source>
</evidence>
<evidence type="ECO:0008006" key="3">
    <source>
        <dbReference type="Google" id="ProtNLM"/>
    </source>
</evidence>
<protein>
    <recommendedName>
        <fullName evidence="3">Trypsin-like peptidase domain-containing protein</fullName>
    </recommendedName>
</protein>
<dbReference type="InterPro" id="IPR009003">
    <property type="entry name" value="Peptidase_S1_PA"/>
</dbReference>
<dbReference type="Pfam" id="PF13365">
    <property type="entry name" value="Trypsin_2"/>
    <property type="match status" value="1"/>
</dbReference>
<comment type="caution">
    <text evidence="1">The sequence shown here is derived from an EMBL/GenBank/DDBJ whole genome shotgun (WGS) entry which is preliminary data.</text>
</comment>
<accession>A0ABY2K4M9</accession>
<keyword evidence="2" id="KW-1185">Reference proteome</keyword>
<dbReference type="SUPFAM" id="SSF50494">
    <property type="entry name" value="Trypsin-like serine proteases"/>
    <property type="match status" value="1"/>
</dbReference>
<dbReference type="RefSeq" id="WP_067191043.1">
    <property type="nucleotide sequence ID" value="NZ_CP126965.1"/>
</dbReference>
<dbReference type="Proteomes" id="UP000297477">
    <property type="component" value="Unassembled WGS sequence"/>
</dbReference>
<gene>
    <name evidence="1" type="ORF">E4A49_04565</name>
</gene>
<evidence type="ECO:0000313" key="2">
    <source>
        <dbReference type="Proteomes" id="UP000297477"/>
    </source>
</evidence>
<name>A0ABY2K4M9_9MICC</name>
<dbReference type="EMBL" id="SPKT01000006">
    <property type="protein sequence ID" value="TFI00012.1"/>
    <property type="molecule type" value="Genomic_DNA"/>
</dbReference>